<gene>
    <name evidence="3" type="ORF">ACFOOI_15260</name>
</gene>
<evidence type="ECO:0000313" key="3">
    <source>
        <dbReference type="EMBL" id="MFC3812018.1"/>
    </source>
</evidence>
<feature type="chain" id="PRO_5047499799" evidence="1">
    <location>
        <begin position="22"/>
        <end position="333"/>
    </location>
</feature>
<dbReference type="NCBIfam" id="TIGR04183">
    <property type="entry name" value="Por_Secre_tail"/>
    <property type="match status" value="1"/>
</dbReference>
<proteinExistence type="predicted"/>
<dbReference type="RefSeq" id="WP_379838878.1">
    <property type="nucleotide sequence ID" value="NZ_JBHRYQ010000001.1"/>
</dbReference>
<reference evidence="4" key="1">
    <citation type="journal article" date="2019" name="Int. J. Syst. Evol. Microbiol.">
        <title>The Global Catalogue of Microorganisms (GCM) 10K type strain sequencing project: providing services to taxonomists for standard genome sequencing and annotation.</title>
        <authorList>
            <consortium name="The Broad Institute Genomics Platform"/>
            <consortium name="The Broad Institute Genome Sequencing Center for Infectious Disease"/>
            <person name="Wu L."/>
            <person name="Ma J."/>
        </authorList>
    </citation>
    <scope>NUCLEOTIDE SEQUENCE [LARGE SCALE GENOMIC DNA]</scope>
    <source>
        <strain evidence="4">CECT 7956</strain>
    </source>
</reference>
<evidence type="ECO:0000256" key="1">
    <source>
        <dbReference type="SAM" id="SignalP"/>
    </source>
</evidence>
<accession>A0ABV7Z0R6</accession>
<comment type="caution">
    <text evidence="3">The sequence shown here is derived from an EMBL/GenBank/DDBJ whole genome shotgun (WGS) entry which is preliminary data.</text>
</comment>
<protein>
    <submittedName>
        <fullName evidence="3">T9SS type A sorting domain-containing protein</fullName>
    </submittedName>
</protein>
<name>A0ABV7Z0R6_9BACT</name>
<feature type="domain" description="Secretion system C-terminal sorting" evidence="2">
    <location>
        <begin position="261"/>
        <end position="329"/>
    </location>
</feature>
<dbReference type="Pfam" id="PF18962">
    <property type="entry name" value="Por_Secre_tail"/>
    <property type="match status" value="1"/>
</dbReference>
<organism evidence="3 4">
    <name type="scientific">Lacihabitans lacunae</name>
    <dbReference type="NCBI Taxonomy" id="1028214"/>
    <lineage>
        <taxon>Bacteria</taxon>
        <taxon>Pseudomonadati</taxon>
        <taxon>Bacteroidota</taxon>
        <taxon>Cytophagia</taxon>
        <taxon>Cytophagales</taxon>
        <taxon>Leadbetterellaceae</taxon>
        <taxon>Lacihabitans</taxon>
    </lineage>
</organism>
<keyword evidence="4" id="KW-1185">Reference proteome</keyword>
<dbReference type="EMBL" id="JBHRYQ010000001">
    <property type="protein sequence ID" value="MFC3812018.1"/>
    <property type="molecule type" value="Genomic_DNA"/>
</dbReference>
<dbReference type="InterPro" id="IPR026444">
    <property type="entry name" value="Secre_tail"/>
</dbReference>
<sequence length="333" mass="36891">MKKNILLLLLSALIIPFTSYAQCVATADNGDYTVTLNIYPQAIIPSSSSCLYGFNYNISVGYDIQITGTNPPSPASTALYTSQGTITCNNGTNGNQSIFIDLNNGVSSTTTTSTSNPYSSLSDCNTATPASYNCSSFSYEVQGPGLSKVVNCSATSFAMPVQIVSFNGKNKNGYNDLKWKIANPIDFDYFQVQRSFDSKSFETVSEKIPLRNTEDYYWSEKSNLSNNFNYYRLLMKDKDGSIRFSKIISIQNFSNETDLVLYPNPVVSELNIAWNSKIFEPTKMKVLDLKGNEILNTKPATKIDLKNLPSGTYQITLMDDIGIKMSEKIVKMN</sequence>
<dbReference type="Proteomes" id="UP001595616">
    <property type="component" value="Unassembled WGS sequence"/>
</dbReference>
<evidence type="ECO:0000313" key="4">
    <source>
        <dbReference type="Proteomes" id="UP001595616"/>
    </source>
</evidence>
<feature type="signal peptide" evidence="1">
    <location>
        <begin position="1"/>
        <end position="21"/>
    </location>
</feature>
<keyword evidence="1" id="KW-0732">Signal</keyword>
<evidence type="ECO:0000259" key="2">
    <source>
        <dbReference type="Pfam" id="PF18962"/>
    </source>
</evidence>